<dbReference type="InterPro" id="IPR040170">
    <property type="entry name" value="Cytosol_ACT"/>
</dbReference>
<dbReference type="CDD" id="cd03442">
    <property type="entry name" value="BFIT_BACH"/>
    <property type="match status" value="1"/>
</dbReference>
<protein>
    <submittedName>
        <fullName evidence="5">Acyl-CoA thioesterase</fullName>
    </submittedName>
</protein>
<dbReference type="InterPro" id="IPR029069">
    <property type="entry name" value="HotDog_dom_sf"/>
</dbReference>
<dbReference type="EMBL" id="CP022110">
    <property type="protein sequence ID" value="ASG20817.1"/>
    <property type="molecule type" value="Genomic_DNA"/>
</dbReference>
<feature type="domain" description="HotDog ACOT-type" evidence="4">
    <location>
        <begin position="10"/>
        <end position="122"/>
    </location>
</feature>
<dbReference type="PANTHER" id="PTHR11049">
    <property type="entry name" value="ACYL COENZYME A THIOESTER HYDROLASE"/>
    <property type="match status" value="1"/>
</dbReference>
<organism evidence="5 6">
    <name type="scientific">Nitrospirillum viridazoti CBAmc</name>
    <dbReference type="NCBI Taxonomy" id="1441467"/>
    <lineage>
        <taxon>Bacteria</taxon>
        <taxon>Pseudomonadati</taxon>
        <taxon>Pseudomonadota</taxon>
        <taxon>Alphaproteobacteria</taxon>
        <taxon>Rhodospirillales</taxon>
        <taxon>Azospirillaceae</taxon>
        <taxon>Nitrospirillum</taxon>
        <taxon>Nitrospirillum viridazoti</taxon>
    </lineage>
</organism>
<gene>
    <name evidence="5" type="ORF">Y958_08345</name>
</gene>
<keyword evidence="6" id="KW-1185">Reference proteome</keyword>
<evidence type="ECO:0000313" key="5">
    <source>
        <dbReference type="EMBL" id="ASG20817.1"/>
    </source>
</evidence>
<dbReference type="RefSeq" id="WP_088871636.1">
    <property type="nucleotide sequence ID" value="NZ_CP022110.1"/>
</dbReference>
<reference evidence="5 6" key="1">
    <citation type="submission" date="2017-06" db="EMBL/GenBank/DDBJ databases">
        <title>Complete genome sequence of Nitrospirillum amazonense strain CBAmC, an endophytic nitrogen-fixing and plant growth-promoting bacterium, isolated from sugarcane.</title>
        <authorList>
            <person name="Schwab S."/>
            <person name="dos Santos Teixeira K.R."/>
            <person name="Simoes Araujo J.L."/>
            <person name="Soares Vidal M."/>
            <person name="Borges de Freitas H.R."/>
            <person name="Rivello Crivelaro A.L."/>
            <person name="Bueno de Camargo Nunes A."/>
            <person name="dos Santos C.M."/>
            <person name="Palmeira da Silva Rosa D."/>
            <person name="da Silva Padilha D."/>
            <person name="da Silva E."/>
            <person name="Araujo Terra L."/>
            <person name="Soares Mendes V."/>
            <person name="Farinelli L."/>
            <person name="Magalhaes Cruz L."/>
            <person name="Baldani J.I."/>
        </authorList>
    </citation>
    <scope>NUCLEOTIDE SEQUENCE [LARGE SCALE GENOMIC DNA]</scope>
    <source>
        <strain evidence="5 6">CBAmC</strain>
    </source>
</reference>
<evidence type="ECO:0000259" key="4">
    <source>
        <dbReference type="PROSITE" id="PS51770"/>
    </source>
</evidence>
<dbReference type="SUPFAM" id="SSF54637">
    <property type="entry name" value="Thioesterase/thiol ester dehydrase-isomerase"/>
    <property type="match status" value="1"/>
</dbReference>
<dbReference type="InterPro" id="IPR006683">
    <property type="entry name" value="Thioestr_dom"/>
</dbReference>
<dbReference type="KEGG" id="nao:Y958_08345"/>
<dbReference type="GO" id="GO:0009062">
    <property type="term" value="P:fatty acid catabolic process"/>
    <property type="evidence" value="ECO:0007669"/>
    <property type="project" value="TreeGrafter"/>
</dbReference>
<sequence length="131" mass="14110">MNDQPPTPDFSTAPALRTFAMPADTNANGDIFGGWVLSQMDLAGAAKAVRRARGKVATVGIEAMKFYRPVAVGDELNCYTEILAVGRTSLRVRIDTWVRRGATGEAVHVTEGVFTYVAIGEDGRPRPVEAE</sequence>
<dbReference type="Pfam" id="PF03061">
    <property type="entry name" value="4HBT"/>
    <property type="match status" value="1"/>
</dbReference>
<evidence type="ECO:0000256" key="1">
    <source>
        <dbReference type="ARBA" id="ARBA00010458"/>
    </source>
</evidence>
<keyword evidence="2 3" id="KW-0378">Hydrolase</keyword>
<dbReference type="GO" id="GO:0006637">
    <property type="term" value="P:acyl-CoA metabolic process"/>
    <property type="evidence" value="ECO:0007669"/>
    <property type="project" value="TreeGrafter"/>
</dbReference>
<dbReference type="Gene3D" id="3.10.129.10">
    <property type="entry name" value="Hotdog Thioesterase"/>
    <property type="match status" value="1"/>
</dbReference>
<dbReference type="GO" id="GO:0052816">
    <property type="term" value="F:long-chain fatty acyl-CoA hydrolase activity"/>
    <property type="evidence" value="ECO:0007669"/>
    <property type="project" value="TreeGrafter"/>
</dbReference>
<proteinExistence type="inferred from homology"/>
<dbReference type="PROSITE" id="PS51770">
    <property type="entry name" value="HOTDOG_ACOT"/>
    <property type="match status" value="1"/>
</dbReference>
<evidence type="ECO:0000313" key="6">
    <source>
        <dbReference type="Proteomes" id="UP000197153"/>
    </source>
</evidence>
<dbReference type="InterPro" id="IPR033120">
    <property type="entry name" value="HOTDOG_ACOT"/>
</dbReference>
<name>A0A248JQ36_9PROT</name>
<accession>A0A248JQ36</accession>
<dbReference type="AlphaFoldDB" id="A0A248JQ36"/>
<evidence type="ECO:0000256" key="3">
    <source>
        <dbReference type="PROSITE-ProRule" id="PRU01106"/>
    </source>
</evidence>
<comment type="similarity">
    <text evidence="1">Belongs to the acyl coenzyme A hydrolase family.</text>
</comment>
<dbReference type="Proteomes" id="UP000197153">
    <property type="component" value="Chromosome 1"/>
</dbReference>
<evidence type="ECO:0000256" key="2">
    <source>
        <dbReference type="ARBA" id="ARBA00022801"/>
    </source>
</evidence>
<dbReference type="GO" id="GO:0005829">
    <property type="term" value="C:cytosol"/>
    <property type="evidence" value="ECO:0007669"/>
    <property type="project" value="TreeGrafter"/>
</dbReference>
<dbReference type="PANTHER" id="PTHR11049:SF5">
    <property type="entry name" value="ACYL-COA THIOESTER HYDROLASE YCIA"/>
    <property type="match status" value="1"/>
</dbReference>